<dbReference type="SUPFAM" id="SSF57889">
    <property type="entry name" value="Cysteine-rich domain"/>
    <property type="match status" value="2"/>
</dbReference>
<keyword evidence="1" id="KW-0479">Metal-binding</keyword>
<dbReference type="AlphaFoldDB" id="A0A8X6WR72"/>
<evidence type="ECO:0000256" key="2">
    <source>
        <dbReference type="ARBA" id="ARBA00022833"/>
    </source>
</evidence>
<feature type="non-terminal residue" evidence="4">
    <location>
        <position position="1"/>
    </location>
</feature>
<dbReference type="GO" id="GO:0007200">
    <property type="term" value="P:phospholipase C-activating G protein-coupled receptor signaling pathway"/>
    <property type="evidence" value="ECO:0007669"/>
    <property type="project" value="TreeGrafter"/>
</dbReference>
<dbReference type="SMART" id="SM00109">
    <property type="entry name" value="C1"/>
    <property type="match status" value="2"/>
</dbReference>
<dbReference type="PROSITE" id="PS00479">
    <property type="entry name" value="ZF_DAG_PE_1"/>
    <property type="match status" value="1"/>
</dbReference>
<dbReference type="Pfam" id="PF00130">
    <property type="entry name" value="C1_1"/>
    <property type="match status" value="2"/>
</dbReference>
<dbReference type="Proteomes" id="UP000886998">
    <property type="component" value="Unassembled WGS sequence"/>
</dbReference>
<keyword evidence="2" id="KW-0862">Zinc</keyword>
<dbReference type="PANTHER" id="PTHR22968">
    <property type="entry name" value="PROTEIN KINASE C, MU"/>
    <property type="match status" value="1"/>
</dbReference>
<dbReference type="GO" id="GO:0005829">
    <property type="term" value="C:cytosol"/>
    <property type="evidence" value="ECO:0007669"/>
    <property type="project" value="TreeGrafter"/>
</dbReference>
<dbReference type="GO" id="GO:0004674">
    <property type="term" value="F:protein serine/threonine kinase activity"/>
    <property type="evidence" value="ECO:0007669"/>
    <property type="project" value="UniProtKB-KW"/>
</dbReference>
<dbReference type="EMBL" id="BMAV01001540">
    <property type="protein sequence ID" value="GFY39804.1"/>
    <property type="molecule type" value="Genomic_DNA"/>
</dbReference>
<dbReference type="OrthoDB" id="63267at2759"/>
<dbReference type="InterPro" id="IPR020454">
    <property type="entry name" value="DAG/PE-bd"/>
</dbReference>
<dbReference type="PRINTS" id="PR00008">
    <property type="entry name" value="DAGPEDOMAIN"/>
</dbReference>
<comment type="caution">
    <text evidence="4">The sequence shown here is derived from an EMBL/GenBank/DDBJ whole genome shotgun (WGS) entry which is preliminary data.</text>
</comment>
<dbReference type="Gene3D" id="3.30.60.20">
    <property type="match status" value="2"/>
</dbReference>
<evidence type="ECO:0000313" key="4">
    <source>
        <dbReference type="EMBL" id="GFY39804.1"/>
    </source>
</evidence>
<gene>
    <name evidence="4" type="primary">Pkcdelta</name>
    <name evidence="4" type="ORF">TNIN_438023</name>
</gene>
<dbReference type="FunFam" id="3.30.60.20:FF:000008">
    <property type="entry name" value="Protein kinase C theta"/>
    <property type="match status" value="1"/>
</dbReference>
<feature type="domain" description="Phorbol-ester/DAG-type" evidence="3">
    <location>
        <begin position="192"/>
        <end position="223"/>
    </location>
</feature>
<dbReference type="InterPro" id="IPR002219">
    <property type="entry name" value="PKC_DAG/PE"/>
</dbReference>
<dbReference type="CDD" id="cd20834">
    <property type="entry name" value="C1_nPKC_theta-like_rpt1"/>
    <property type="match status" value="1"/>
</dbReference>
<protein>
    <recommendedName>
        <fullName evidence="3">Phorbol-ester/DAG-type domain-containing protein</fullName>
    </recommendedName>
</protein>
<reference evidence="4" key="1">
    <citation type="submission" date="2020-08" db="EMBL/GenBank/DDBJ databases">
        <title>Multicomponent nature underlies the extraordinary mechanical properties of spider dragline silk.</title>
        <authorList>
            <person name="Kono N."/>
            <person name="Nakamura H."/>
            <person name="Mori M."/>
            <person name="Yoshida Y."/>
            <person name="Ohtoshi R."/>
            <person name="Malay A.D."/>
            <person name="Moran D.A.P."/>
            <person name="Tomita M."/>
            <person name="Numata K."/>
            <person name="Arakawa K."/>
        </authorList>
    </citation>
    <scope>NUCLEOTIDE SEQUENCE</scope>
</reference>
<dbReference type="PROSITE" id="PS50081">
    <property type="entry name" value="ZF_DAG_PE_2"/>
    <property type="match status" value="2"/>
</dbReference>
<dbReference type="GO" id="GO:0016020">
    <property type="term" value="C:membrane"/>
    <property type="evidence" value="ECO:0007669"/>
    <property type="project" value="UniProtKB-SubCell"/>
</dbReference>
<name>A0A8X6WR72_9ARAC</name>
<sequence length="240" mass="27079">VEPTNLRERPAYKVQASTLEKIRIDVSGSTGVLASNTLTPEYIDELCPEDNYLFFKIVEVSDDVCMSGDFGYITESSVNKDIEEPGLVRRRGAVKHKNVHEVKGHKFIAKFFRQPTFCAFCKEFLWGFGKQGYKCQACQTVVHKKCHLKLLGKCTDSGNQSQSTQLLGKCTDSGNQSQSTQFCNARIKIDVPHEFKVRTFRSPTFCNHCGSLLYGFRKQGLKCNNYWDILLPIGKLGTLT</sequence>
<feature type="domain" description="Phorbol-ester/DAG-type" evidence="3">
    <location>
        <begin position="104"/>
        <end position="154"/>
    </location>
</feature>
<evidence type="ECO:0000313" key="5">
    <source>
        <dbReference type="Proteomes" id="UP000886998"/>
    </source>
</evidence>
<keyword evidence="5" id="KW-1185">Reference proteome</keyword>
<evidence type="ECO:0000259" key="3">
    <source>
        <dbReference type="PROSITE" id="PS50081"/>
    </source>
</evidence>
<dbReference type="InterPro" id="IPR046349">
    <property type="entry name" value="C1-like_sf"/>
</dbReference>
<proteinExistence type="predicted"/>
<accession>A0A8X6WR72</accession>
<organism evidence="4 5">
    <name type="scientific">Trichonephila inaurata madagascariensis</name>
    <dbReference type="NCBI Taxonomy" id="2747483"/>
    <lineage>
        <taxon>Eukaryota</taxon>
        <taxon>Metazoa</taxon>
        <taxon>Ecdysozoa</taxon>
        <taxon>Arthropoda</taxon>
        <taxon>Chelicerata</taxon>
        <taxon>Arachnida</taxon>
        <taxon>Araneae</taxon>
        <taxon>Araneomorphae</taxon>
        <taxon>Entelegynae</taxon>
        <taxon>Araneoidea</taxon>
        <taxon>Nephilidae</taxon>
        <taxon>Trichonephila</taxon>
        <taxon>Trichonephila inaurata</taxon>
    </lineage>
</organism>
<evidence type="ECO:0000256" key="1">
    <source>
        <dbReference type="ARBA" id="ARBA00022723"/>
    </source>
</evidence>
<dbReference type="GO" id="GO:0008270">
    <property type="term" value="F:zinc ion binding"/>
    <property type="evidence" value="ECO:0007669"/>
    <property type="project" value="UniProtKB-KW"/>
</dbReference>
<dbReference type="GO" id="GO:0035556">
    <property type="term" value="P:intracellular signal transduction"/>
    <property type="evidence" value="ECO:0007669"/>
    <property type="project" value="TreeGrafter"/>
</dbReference>
<dbReference type="PANTHER" id="PTHR22968:SF14">
    <property type="entry name" value="PROTEIN KINASE C"/>
    <property type="match status" value="1"/>
</dbReference>